<accession>A0A833SSQ4</accession>
<evidence type="ECO:0000313" key="2">
    <source>
        <dbReference type="EMBL" id="KAF4135131.1"/>
    </source>
</evidence>
<evidence type="ECO:0000313" key="1">
    <source>
        <dbReference type="EMBL" id="KAF4031469.1"/>
    </source>
</evidence>
<sequence length="142" mass="15653">MTVRIGASRGNARGGWKQDVMFDVAEGYDVFRAKCITKFNTLASSAERSGNESQDKCMRMSAVNFVESLHLFLYVANAAPAATSADFYRATEKRVQQARLQRLAHEAASAVSFGPITAHYLDMVNARRPDSATFHVPDDDTT</sequence>
<name>A0A833SSQ4_PHYIN</name>
<comment type="caution">
    <text evidence="1">The sequence shown here is derived from an EMBL/GenBank/DDBJ whole genome shotgun (WGS) entry which is preliminary data.</text>
</comment>
<keyword evidence="3" id="KW-1185">Reference proteome</keyword>
<reference evidence="1" key="1">
    <citation type="submission" date="2020-04" db="EMBL/GenBank/DDBJ databases">
        <title>Hybrid Assembly of Korean Phytophthora infestans isolates.</title>
        <authorList>
            <person name="Prokchorchik M."/>
            <person name="Lee Y."/>
            <person name="Seo J."/>
            <person name="Cho J.-H."/>
            <person name="Park Y.-E."/>
            <person name="Jang D.-C."/>
            <person name="Im J.-S."/>
            <person name="Choi J.-G."/>
            <person name="Park H.-J."/>
            <person name="Lee G.-B."/>
            <person name="Lee Y.-G."/>
            <person name="Hong S.-Y."/>
            <person name="Cho K."/>
            <person name="Sohn K.H."/>
        </authorList>
    </citation>
    <scope>NUCLEOTIDE SEQUENCE</scope>
    <source>
        <strain evidence="1">KR_1_A1</strain>
        <strain evidence="2">KR_2_A2</strain>
    </source>
</reference>
<dbReference type="Proteomes" id="UP000704712">
    <property type="component" value="Unassembled WGS sequence"/>
</dbReference>
<evidence type="ECO:0000313" key="3">
    <source>
        <dbReference type="Proteomes" id="UP000602510"/>
    </source>
</evidence>
<dbReference type="Proteomes" id="UP000602510">
    <property type="component" value="Unassembled WGS sequence"/>
</dbReference>
<gene>
    <name evidence="1" type="ORF">GN244_ATG16701</name>
    <name evidence="2" type="ORF">GN958_ATG15691</name>
</gene>
<proteinExistence type="predicted"/>
<dbReference type="EMBL" id="JAACNO010002204">
    <property type="protein sequence ID" value="KAF4135131.1"/>
    <property type="molecule type" value="Genomic_DNA"/>
</dbReference>
<protein>
    <submittedName>
        <fullName evidence="1">Uncharacterized protein</fullName>
    </submittedName>
</protein>
<organism evidence="1 3">
    <name type="scientific">Phytophthora infestans</name>
    <name type="common">Potato late blight agent</name>
    <name type="synonym">Botrytis infestans</name>
    <dbReference type="NCBI Taxonomy" id="4787"/>
    <lineage>
        <taxon>Eukaryota</taxon>
        <taxon>Sar</taxon>
        <taxon>Stramenopiles</taxon>
        <taxon>Oomycota</taxon>
        <taxon>Peronosporomycetes</taxon>
        <taxon>Peronosporales</taxon>
        <taxon>Peronosporaceae</taxon>
        <taxon>Phytophthora</taxon>
    </lineage>
</organism>
<dbReference type="EMBL" id="WSZM01000579">
    <property type="protein sequence ID" value="KAF4031469.1"/>
    <property type="molecule type" value="Genomic_DNA"/>
</dbReference>
<dbReference type="AlphaFoldDB" id="A0A833SSQ4"/>